<dbReference type="PROSITE" id="PS50002">
    <property type="entry name" value="SH3"/>
    <property type="match status" value="1"/>
</dbReference>
<dbReference type="SMART" id="SM00326">
    <property type="entry name" value="SH3"/>
    <property type="match status" value="1"/>
</dbReference>
<dbReference type="Gene3D" id="2.30.30.40">
    <property type="entry name" value="SH3 Domains"/>
    <property type="match status" value="1"/>
</dbReference>
<dbReference type="SUPFAM" id="SSF49265">
    <property type="entry name" value="Fibronectin type III"/>
    <property type="match status" value="1"/>
</dbReference>
<keyword evidence="3" id="KW-0677">Repeat</keyword>
<evidence type="ECO:0000256" key="4">
    <source>
        <dbReference type="PROSITE-ProRule" id="PRU00192"/>
    </source>
</evidence>
<evidence type="ECO:0000313" key="7">
    <source>
        <dbReference type="EMBL" id="KAL3321305.1"/>
    </source>
</evidence>
<comment type="caution">
    <text evidence="7">The sequence shown here is derived from an EMBL/GenBank/DDBJ whole genome shotgun (WGS) entry which is preliminary data.</text>
</comment>
<protein>
    <submittedName>
        <fullName evidence="7">RIMS binding protein</fullName>
    </submittedName>
</protein>
<dbReference type="Pfam" id="PF07653">
    <property type="entry name" value="SH3_2"/>
    <property type="match status" value="1"/>
</dbReference>
<dbReference type="Pfam" id="PF25523">
    <property type="entry name" value="Ig_RIMBP2"/>
    <property type="match status" value="2"/>
</dbReference>
<dbReference type="Proteomes" id="UP001626550">
    <property type="component" value="Unassembled WGS sequence"/>
</dbReference>
<dbReference type="AlphaFoldDB" id="A0ABD2QPC3"/>
<keyword evidence="2 4" id="KW-0728">SH3 domain</keyword>
<evidence type="ECO:0000259" key="6">
    <source>
        <dbReference type="PROSITE" id="PS50002"/>
    </source>
</evidence>
<dbReference type="SUPFAM" id="SSF50044">
    <property type="entry name" value="SH3-domain"/>
    <property type="match status" value="1"/>
</dbReference>
<dbReference type="InterPro" id="IPR036116">
    <property type="entry name" value="FN3_sf"/>
</dbReference>
<proteinExistence type="inferred from homology"/>
<name>A0ABD2QPC3_9PLAT</name>
<evidence type="ECO:0000256" key="3">
    <source>
        <dbReference type="ARBA" id="ARBA00022737"/>
    </source>
</evidence>
<dbReference type="InterPro" id="IPR036028">
    <property type="entry name" value="SH3-like_dom_sf"/>
</dbReference>
<organism evidence="7 8">
    <name type="scientific">Cichlidogyrus casuarinus</name>
    <dbReference type="NCBI Taxonomy" id="1844966"/>
    <lineage>
        <taxon>Eukaryota</taxon>
        <taxon>Metazoa</taxon>
        <taxon>Spiralia</taxon>
        <taxon>Lophotrochozoa</taxon>
        <taxon>Platyhelminthes</taxon>
        <taxon>Monogenea</taxon>
        <taxon>Monopisthocotylea</taxon>
        <taxon>Dactylogyridea</taxon>
        <taxon>Ancyrocephalidae</taxon>
        <taxon>Cichlidogyrus</taxon>
    </lineage>
</organism>
<dbReference type="SMART" id="SM00060">
    <property type="entry name" value="FN3"/>
    <property type="match status" value="2"/>
</dbReference>
<sequence>MKNRMGRDNLEAMKQQLGKSERERRVLEIELRNADSFSNRLHEISMKLARLEQEKSETSGWIEAKLSEDPLLRRPHDDSVFQLQMQLKDLERKCALQSILQQEVLLEMAACKYDSKGYRLTNFEQMRPSPVEEKPRAAQAYVFSATNRGQDIPAHTGLEPMGRLISLRDTRIDKIPLNGNHGRRMMVAKFDSHNNHDEQLHFRKGDYMVIFGPSDKSGYLHGASLNGQKGLIPQDHVEIVHWSNAKQRKSPFVSHLNPILKVAILNDNPTLSDLYHATEDSQQMPGTEINEMKRNEAYARLNGDLFSVDEEEKENDKRPRAPKDMEILRQLTHSVLVAWKPPERLHVPGQTDPKNKEERNLLLSLAPITSYHIYLDGQFNCSVKATEKSRALVNGVDIDKIHRLSVRSVSNKGQSKDAECTMLVGKGATATPGRLKATQITTNSAKLSWLPGNSNFSHVVFLNDSRVNVCSPGIYKLVLAELPPDKSHRVCVQAVNIDRREKAPSQAPPRPPDGAAFTWDHSNLAVFIEFRTLPVGMPDPPTGVQIEAGPQDGMLLVSWHPVPQDKQLLSNVHLLTVHGYTVCLNGKTVKEVPGATSDHAILNFKEFAQVYKEYCQTLLQNDPEFDVHKDGSLRCLITIHSIVPDPKSSNGTKLIRGAQGPASKPQNVPLNLLLVAAGCLETAVTFFGPDLAAMLGLVCLNLPELPHFSARTRKLHDRLIFP</sequence>
<keyword evidence="8" id="KW-1185">Reference proteome</keyword>
<dbReference type="InterPro" id="IPR013783">
    <property type="entry name" value="Ig-like_fold"/>
</dbReference>
<feature type="domain" description="SH3" evidence="6">
    <location>
        <begin position="181"/>
        <end position="242"/>
    </location>
</feature>
<dbReference type="PANTHER" id="PTHR14234:SF19">
    <property type="entry name" value="RIM-BINDING PROTEIN, ISOFORM F"/>
    <property type="match status" value="1"/>
</dbReference>
<evidence type="ECO:0000256" key="5">
    <source>
        <dbReference type="SAM" id="Coils"/>
    </source>
</evidence>
<dbReference type="InterPro" id="IPR057884">
    <property type="entry name" value="FN3_RIM-BP1/2/3"/>
</dbReference>
<dbReference type="InterPro" id="IPR040325">
    <property type="entry name" value="RIMBP1/2/3"/>
</dbReference>
<dbReference type="Gene3D" id="2.60.40.10">
    <property type="entry name" value="Immunoglobulins"/>
    <property type="match status" value="2"/>
</dbReference>
<dbReference type="InterPro" id="IPR001452">
    <property type="entry name" value="SH3_domain"/>
</dbReference>
<dbReference type="PANTHER" id="PTHR14234">
    <property type="entry name" value="RIM BINDING PROTEIN-RELATED"/>
    <property type="match status" value="1"/>
</dbReference>
<evidence type="ECO:0000256" key="1">
    <source>
        <dbReference type="ARBA" id="ARBA00010749"/>
    </source>
</evidence>
<gene>
    <name evidence="7" type="primary">BZRAP1</name>
    <name evidence="7" type="ORF">Ciccas_000012</name>
</gene>
<dbReference type="EMBL" id="JBJKFK010000001">
    <property type="protein sequence ID" value="KAL3321305.1"/>
    <property type="molecule type" value="Genomic_DNA"/>
</dbReference>
<evidence type="ECO:0000256" key="2">
    <source>
        <dbReference type="ARBA" id="ARBA00022443"/>
    </source>
</evidence>
<comment type="similarity">
    <text evidence="1">Belongs to the RIMBP family.</text>
</comment>
<keyword evidence="5" id="KW-0175">Coiled coil</keyword>
<dbReference type="CDD" id="cd00063">
    <property type="entry name" value="FN3"/>
    <property type="match status" value="2"/>
</dbReference>
<feature type="coiled-coil region" evidence="5">
    <location>
        <begin position="10"/>
        <end position="54"/>
    </location>
</feature>
<accession>A0ABD2QPC3</accession>
<dbReference type="InterPro" id="IPR003961">
    <property type="entry name" value="FN3_dom"/>
</dbReference>
<evidence type="ECO:0000313" key="8">
    <source>
        <dbReference type="Proteomes" id="UP001626550"/>
    </source>
</evidence>
<reference evidence="7 8" key="1">
    <citation type="submission" date="2024-11" db="EMBL/GenBank/DDBJ databases">
        <title>Adaptive evolution of stress response genes in parasites aligns with host niche diversity.</title>
        <authorList>
            <person name="Hahn C."/>
            <person name="Resl P."/>
        </authorList>
    </citation>
    <scope>NUCLEOTIDE SEQUENCE [LARGE SCALE GENOMIC DNA]</scope>
    <source>
        <strain evidence="7">EGGRZ-B1_66</strain>
        <tissue evidence="7">Body</tissue>
    </source>
</reference>